<sequence>MGISQRTLMRIPPFPSCRPQSPAPCFVDVQGIILSSLAPLAIAVTLSSPLPSMGVPYPNPRAPPFPPSTPYAQSQKLQLGLQNGKIRPCPSTNPGCVSTNPNSSSFVFPWMLPEDYSANVIQSLKDAILKTQRNVEFKVDEETPEGRYLLAEVDGGFGRDVMEFLIKTNIVAFRAMATKVTYIYPFTTAIGDSRGQIERINRIREELGWYAPNFEAMDESD</sequence>
<accession>A0A8J5G4W3</accession>
<name>A0A8J5G4W3_ZINOF</name>
<organism evidence="1 2">
    <name type="scientific">Zingiber officinale</name>
    <name type="common">Ginger</name>
    <name type="synonym">Amomum zingiber</name>
    <dbReference type="NCBI Taxonomy" id="94328"/>
    <lineage>
        <taxon>Eukaryota</taxon>
        <taxon>Viridiplantae</taxon>
        <taxon>Streptophyta</taxon>
        <taxon>Embryophyta</taxon>
        <taxon>Tracheophyta</taxon>
        <taxon>Spermatophyta</taxon>
        <taxon>Magnoliopsida</taxon>
        <taxon>Liliopsida</taxon>
        <taxon>Zingiberales</taxon>
        <taxon>Zingiberaceae</taxon>
        <taxon>Zingiber</taxon>
    </lineage>
</organism>
<reference evidence="1 2" key="1">
    <citation type="submission" date="2020-08" db="EMBL/GenBank/DDBJ databases">
        <title>Plant Genome Project.</title>
        <authorList>
            <person name="Zhang R.-G."/>
        </authorList>
    </citation>
    <scope>NUCLEOTIDE SEQUENCE [LARGE SCALE GENOMIC DNA]</scope>
    <source>
        <tissue evidence="1">Rhizome</tissue>
    </source>
</reference>
<evidence type="ECO:0000313" key="1">
    <source>
        <dbReference type="EMBL" id="KAG6501470.1"/>
    </source>
</evidence>
<keyword evidence="2" id="KW-1185">Reference proteome</keyword>
<dbReference type="GO" id="GO:0009543">
    <property type="term" value="C:chloroplast thylakoid lumen"/>
    <property type="evidence" value="ECO:0007669"/>
    <property type="project" value="TreeGrafter"/>
</dbReference>
<dbReference type="EMBL" id="JACMSC010000011">
    <property type="protein sequence ID" value="KAG6501470.1"/>
    <property type="molecule type" value="Genomic_DNA"/>
</dbReference>
<comment type="caution">
    <text evidence="1">The sequence shown here is derived from an EMBL/GenBank/DDBJ whole genome shotgun (WGS) entry which is preliminary data.</text>
</comment>
<evidence type="ECO:0000313" key="2">
    <source>
        <dbReference type="Proteomes" id="UP000734854"/>
    </source>
</evidence>
<dbReference type="PANTHER" id="PTHR36783">
    <property type="entry name" value="THYLAKOID LUMENAL 17.9 KDA PROTEIN, CHLOROPLASTIC"/>
    <property type="match status" value="1"/>
</dbReference>
<protein>
    <recommendedName>
        <fullName evidence="3">Thylakoid lumenal 17.9 kDa protein, chloroplastic</fullName>
    </recommendedName>
</protein>
<proteinExistence type="predicted"/>
<dbReference type="AlphaFoldDB" id="A0A8J5G4W3"/>
<evidence type="ECO:0008006" key="3">
    <source>
        <dbReference type="Google" id="ProtNLM"/>
    </source>
</evidence>
<dbReference type="InterPro" id="IPR037734">
    <property type="entry name" value="Thylakoid_lumenal_17.9"/>
</dbReference>
<dbReference type="PANTHER" id="PTHR36783:SF2">
    <property type="entry name" value="THYLAKOID LUMENAL 17.9 KDA PROTEIN, CHLOROPLASTIC"/>
    <property type="match status" value="1"/>
</dbReference>
<gene>
    <name evidence="1" type="ORF">ZIOFF_041351</name>
</gene>
<dbReference type="Proteomes" id="UP000734854">
    <property type="component" value="Unassembled WGS sequence"/>
</dbReference>